<dbReference type="SUPFAM" id="SSF53448">
    <property type="entry name" value="Nucleotide-diphospho-sugar transferases"/>
    <property type="match status" value="1"/>
</dbReference>
<dbReference type="GO" id="GO:0008781">
    <property type="term" value="F:N-acylneuraminate cytidylyltransferase activity"/>
    <property type="evidence" value="ECO:0007669"/>
    <property type="project" value="TreeGrafter"/>
</dbReference>
<name>A0A229SAY3_9PSEU</name>
<dbReference type="EMBL" id="NMQT01000051">
    <property type="protein sequence ID" value="OXM56083.1"/>
    <property type="molecule type" value="Genomic_DNA"/>
</dbReference>
<dbReference type="Gene3D" id="3.90.550.10">
    <property type="entry name" value="Spore Coat Polysaccharide Biosynthesis Protein SpsA, Chain A"/>
    <property type="match status" value="1"/>
</dbReference>
<gene>
    <name evidence="1" type="ORF">CFP71_14725</name>
</gene>
<evidence type="ECO:0000313" key="2">
    <source>
        <dbReference type="Proteomes" id="UP000215223"/>
    </source>
</evidence>
<reference evidence="1 2" key="1">
    <citation type="submission" date="2017-07" db="EMBL/GenBank/DDBJ databases">
        <title>Amycolatopsis thailandensis Genome sequencing and assembly.</title>
        <authorList>
            <person name="Kaur N."/>
            <person name="Mayilraj S."/>
        </authorList>
    </citation>
    <scope>NUCLEOTIDE SEQUENCE [LARGE SCALE GENOMIC DNA]</scope>
    <source>
        <strain evidence="1 2">JCM 16380</strain>
    </source>
</reference>
<dbReference type="InterPro" id="IPR050793">
    <property type="entry name" value="CMP-NeuNAc_synthase"/>
</dbReference>
<comment type="caution">
    <text evidence="1">The sequence shown here is derived from an EMBL/GenBank/DDBJ whole genome shotgun (WGS) entry which is preliminary data.</text>
</comment>
<dbReference type="Pfam" id="PF02348">
    <property type="entry name" value="CTP_transf_3"/>
    <property type="match status" value="1"/>
</dbReference>
<keyword evidence="2" id="KW-1185">Reference proteome</keyword>
<dbReference type="PANTHER" id="PTHR21485">
    <property type="entry name" value="HAD SUPERFAMILY MEMBERS CMAS AND KDSC"/>
    <property type="match status" value="1"/>
</dbReference>
<protein>
    <submittedName>
        <fullName evidence="1">Cytidylyltransferase</fullName>
    </submittedName>
</protein>
<evidence type="ECO:0000313" key="1">
    <source>
        <dbReference type="EMBL" id="OXM56083.1"/>
    </source>
</evidence>
<accession>A0A229SAY3</accession>
<proteinExistence type="predicted"/>
<dbReference type="AlphaFoldDB" id="A0A229SAY3"/>
<dbReference type="InterPro" id="IPR003329">
    <property type="entry name" value="Cytidylyl_trans"/>
</dbReference>
<keyword evidence="1" id="KW-0808">Transferase</keyword>
<sequence length="219" mass="24286">MVAVRAGSVRVPIKNTRPFAGTTLLESKLVQLKRLPALDSVVVNSDDPLALSIAAELGCETVTRDPRYATNTASMSDVYAHMATQCEADVIVYANCTSPLVRDATIERLIAEFVGGDGRFDSLNTGSLVKEFLFRDNRPINYDLAAQPRSQDLPDILALNFAINVLNRKTMIKYRNVVGRAPRLRIIDDVEAIDIDTPLDFWIAERLYVERGGHSFLMS</sequence>
<dbReference type="Proteomes" id="UP000215223">
    <property type="component" value="Unassembled WGS sequence"/>
</dbReference>
<dbReference type="PANTHER" id="PTHR21485:SF6">
    <property type="entry name" value="N-ACYLNEURAMINATE CYTIDYLYLTRANSFERASE-RELATED"/>
    <property type="match status" value="1"/>
</dbReference>
<dbReference type="InterPro" id="IPR029044">
    <property type="entry name" value="Nucleotide-diphossugar_trans"/>
</dbReference>
<keyword evidence="1" id="KW-0548">Nucleotidyltransferase</keyword>
<organism evidence="1 2">
    <name type="scientific">Amycolatopsis thailandensis</name>
    <dbReference type="NCBI Taxonomy" id="589330"/>
    <lineage>
        <taxon>Bacteria</taxon>
        <taxon>Bacillati</taxon>
        <taxon>Actinomycetota</taxon>
        <taxon>Actinomycetes</taxon>
        <taxon>Pseudonocardiales</taxon>
        <taxon>Pseudonocardiaceae</taxon>
        <taxon>Amycolatopsis</taxon>
    </lineage>
</organism>